<accession>Q2SJE0</accession>
<dbReference type="eggNOG" id="COG0583">
    <property type="taxonomic scope" value="Bacteria"/>
</dbReference>
<dbReference type="Proteomes" id="UP000000238">
    <property type="component" value="Chromosome"/>
</dbReference>
<dbReference type="SUPFAM" id="SSF46785">
    <property type="entry name" value="Winged helix' DNA-binding domain"/>
    <property type="match status" value="1"/>
</dbReference>
<feature type="domain" description="HTH lysR-type" evidence="5">
    <location>
        <begin position="1"/>
        <end position="58"/>
    </location>
</feature>
<dbReference type="Gene3D" id="1.10.10.10">
    <property type="entry name" value="Winged helix-like DNA-binding domain superfamily/Winged helix DNA-binding domain"/>
    <property type="match status" value="1"/>
</dbReference>
<gene>
    <name evidence="6" type="ordered locus">HCH_02426</name>
</gene>
<keyword evidence="7" id="KW-1185">Reference proteome</keyword>
<evidence type="ECO:0000256" key="1">
    <source>
        <dbReference type="ARBA" id="ARBA00009437"/>
    </source>
</evidence>
<dbReference type="EMBL" id="CP000155">
    <property type="protein sequence ID" value="ABC29234.1"/>
    <property type="molecule type" value="Genomic_DNA"/>
</dbReference>
<organism evidence="6 7">
    <name type="scientific">Hahella chejuensis (strain KCTC 2396)</name>
    <dbReference type="NCBI Taxonomy" id="349521"/>
    <lineage>
        <taxon>Bacteria</taxon>
        <taxon>Pseudomonadati</taxon>
        <taxon>Pseudomonadota</taxon>
        <taxon>Gammaproteobacteria</taxon>
        <taxon>Oceanospirillales</taxon>
        <taxon>Hahellaceae</taxon>
        <taxon>Hahella</taxon>
    </lineage>
</organism>
<dbReference type="GO" id="GO:0000976">
    <property type="term" value="F:transcription cis-regulatory region binding"/>
    <property type="evidence" value="ECO:0007669"/>
    <property type="project" value="TreeGrafter"/>
</dbReference>
<dbReference type="KEGG" id="hch:HCH_02426"/>
<dbReference type="Pfam" id="PF00126">
    <property type="entry name" value="HTH_1"/>
    <property type="match status" value="1"/>
</dbReference>
<evidence type="ECO:0000259" key="5">
    <source>
        <dbReference type="PROSITE" id="PS50931"/>
    </source>
</evidence>
<keyword evidence="4" id="KW-0804">Transcription</keyword>
<dbReference type="AlphaFoldDB" id="Q2SJE0"/>
<dbReference type="InterPro" id="IPR005119">
    <property type="entry name" value="LysR_subst-bd"/>
</dbReference>
<evidence type="ECO:0000313" key="6">
    <source>
        <dbReference type="EMBL" id="ABC29234.1"/>
    </source>
</evidence>
<dbReference type="RefSeq" id="WP_011396303.1">
    <property type="nucleotide sequence ID" value="NC_007645.1"/>
</dbReference>
<dbReference type="InterPro" id="IPR036390">
    <property type="entry name" value="WH_DNA-bd_sf"/>
</dbReference>
<dbReference type="OrthoDB" id="9803735at2"/>
<dbReference type="Pfam" id="PF03466">
    <property type="entry name" value="LysR_substrate"/>
    <property type="match status" value="1"/>
</dbReference>
<dbReference type="PANTHER" id="PTHR30126:SF81">
    <property type="entry name" value="HTH-TYPE TRANSCRIPTIONAL REGULATOR ILVY"/>
    <property type="match status" value="1"/>
</dbReference>
<dbReference type="InterPro" id="IPR036388">
    <property type="entry name" value="WH-like_DNA-bd_sf"/>
</dbReference>
<keyword evidence="3" id="KW-0238">DNA-binding</keyword>
<dbReference type="STRING" id="349521.HCH_02426"/>
<dbReference type="InterPro" id="IPR000847">
    <property type="entry name" value="LysR_HTH_N"/>
</dbReference>
<evidence type="ECO:0000256" key="2">
    <source>
        <dbReference type="ARBA" id="ARBA00023015"/>
    </source>
</evidence>
<dbReference type="HOGENOM" id="CLU_039613_6_1_6"/>
<dbReference type="PANTHER" id="PTHR30126">
    <property type="entry name" value="HTH-TYPE TRANSCRIPTIONAL REGULATOR"/>
    <property type="match status" value="1"/>
</dbReference>
<sequence>MDLLDLKTFMAIADTGSFSQAAELLHVTQPAVSKRLANLEQHFATPLIERLPRKAVLTDAGKLLRQRAATILREVDNTQAEILNLQSSVTGVLHLATSHHIGLHRLPKEIRRFSRAHPEAEFDLQFLASEDAEQALLAGSVQLALVTLPEQVKAPFTAHEFWLDRLVFVAEPGHPLTHRSDLQLSDLAEYRALLPAPHTVTFQLISSLFAGQSLPLATSMPTNYLETIKMMVSVGLGWGVLPDSMLDDSVAELGLETNLTRKLGVIYDSRRTLSRVAEAFLQQLQGEAPIQAS</sequence>
<reference evidence="6 7" key="1">
    <citation type="journal article" date="2005" name="Nucleic Acids Res.">
        <title>Genomic blueprint of Hahella chejuensis, a marine microbe producing an algicidal agent.</title>
        <authorList>
            <person name="Jeong H."/>
            <person name="Yim J.H."/>
            <person name="Lee C."/>
            <person name="Choi S.-H."/>
            <person name="Park Y.K."/>
            <person name="Yoon S.H."/>
            <person name="Hur C.-G."/>
            <person name="Kang H.-Y."/>
            <person name="Kim D."/>
            <person name="Lee H.H."/>
            <person name="Park K.H."/>
            <person name="Park S.-H."/>
            <person name="Park H.-S."/>
            <person name="Lee H.K."/>
            <person name="Oh T.K."/>
            <person name="Kim J.F."/>
        </authorList>
    </citation>
    <scope>NUCLEOTIDE SEQUENCE [LARGE SCALE GENOMIC DNA]</scope>
    <source>
        <strain evidence="6 7">KCTC 2396</strain>
    </source>
</reference>
<evidence type="ECO:0000313" key="7">
    <source>
        <dbReference type="Proteomes" id="UP000000238"/>
    </source>
</evidence>
<dbReference type="PROSITE" id="PS50931">
    <property type="entry name" value="HTH_LYSR"/>
    <property type="match status" value="1"/>
</dbReference>
<evidence type="ECO:0000256" key="4">
    <source>
        <dbReference type="ARBA" id="ARBA00023163"/>
    </source>
</evidence>
<dbReference type="Gene3D" id="3.40.190.290">
    <property type="match status" value="1"/>
</dbReference>
<protein>
    <submittedName>
        <fullName evidence="6">Transcriptional regulator</fullName>
    </submittedName>
</protein>
<keyword evidence="2" id="KW-0805">Transcription regulation</keyword>
<dbReference type="SUPFAM" id="SSF53850">
    <property type="entry name" value="Periplasmic binding protein-like II"/>
    <property type="match status" value="1"/>
</dbReference>
<comment type="similarity">
    <text evidence="1">Belongs to the LysR transcriptional regulatory family.</text>
</comment>
<dbReference type="FunFam" id="1.10.10.10:FF:000001">
    <property type="entry name" value="LysR family transcriptional regulator"/>
    <property type="match status" value="1"/>
</dbReference>
<dbReference type="PRINTS" id="PR00039">
    <property type="entry name" value="HTHLYSR"/>
</dbReference>
<dbReference type="CDD" id="cd05466">
    <property type="entry name" value="PBP2_LTTR_substrate"/>
    <property type="match status" value="1"/>
</dbReference>
<dbReference type="GO" id="GO:0003700">
    <property type="term" value="F:DNA-binding transcription factor activity"/>
    <property type="evidence" value="ECO:0007669"/>
    <property type="project" value="InterPro"/>
</dbReference>
<name>Q2SJE0_HAHCH</name>
<evidence type="ECO:0000256" key="3">
    <source>
        <dbReference type="ARBA" id="ARBA00023125"/>
    </source>
</evidence>
<proteinExistence type="inferred from homology"/>